<dbReference type="AlphaFoldDB" id="A0A5K1K5R4"/>
<name>A0A5K1K5R4_9APHY</name>
<sequence length="366" mass="41138">MLACINDSHPLFVPGSFRNAPSTLQTSAIGRHPRSLGSDVASTHTSIDILDTTKLSVRNFLTRLPYASPGLPANPELRREVANVIVSWKVNVDLQYIEGLTETSCSIAESAYAHTSYEHQRVVAIYTACLTYADDLGHRNLEALEQFARRFTRGEPQLHPALDCLTKILKTLHEFCPTISADAIITSTIDSVTAMYIEVVSQGDVISPFATRYPLYLRLKTGIAPAYVHLNFTKSWGDAIGTYYLQIIPELELVTIGFNDMYVHHIVLPPRLCPFADRSSSLSFYKEELARETDNYIHMRASAEQKPAATVLRELVEENLESWHKIKQLAAVQPGLVEICMCYLMGYVEFHFKARRYRLHEVVGSS</sequence>
<protein>
    <submittedName>
        <fullName evidence="1">Histidine-containing phosphotransfer protein</fullName>
    </submittedName>
</protein>
<proteinExistence type="predicted"/>
<organism evidence="1">
    <name type="scientific">Ganoderma boninense</name>
    <dbReference type="NCBI Taxonomy" id="34458"/>
    <lineage>
        <taxon>Eukaryota</taxon>
        <taxon>Fungi</taxon>
        <taxon>Dikarya</taxon>
        <taxon>Basidiomycota</taxon>
        <taxon>Agaricomycotina</taxon>
        <taxon>Agaricomycetes</taxon>
        <taxon>Polyporales</taxon>
        <taxon>Polyporaceae</taxon>
        <taxon>Ganoderma</taxon>
    </lineage>
</organism>
<evidence type="ECO:0000313" key="1">
    <source>
        <dbReference type="EMBL" id="VWP00959.1"/>
    </source>
</evidence>
<accession>A0A5K1K5R4</accession>
<gene>
    <name evidence="1" type="primary">F8UWJ7</name>
</gene>
<reference evidence="1" key="1">
    <citation type="submission" date="2019-10" db="EMBL/GenBank/DDBJ databases">
        <authorList>
            <person name="Nor Muhammad N."/>
        </authorList>
    </citation>
    <scope>NUCLEOTIDE SEQUENCE</scope>
</reference>
<dbReference type="InterPro" id="IPR008949">
    <property type="entry name" value="Isoprenoid_synthase_dom_sf"/>
</dbReference>
<dbReference type="SUPFAM" id="SSF48576">
    <property type="entry name" value="Terpenoid synthases"/>
    <property type="match status" value="1"/>
</dbReference>
<dbReference type="Gene3D" id="1.10.600.10">
    <property type="entry name" value="Farnesyl Diphosphate Synthase"/>
    <property type="match status" value="1"/>
</dbReference>
<dbReference type="EMBL" id="LR728982">
    <property type="protein sequence ID" value="VWP00959.1"/>
    <property type="molecule type" value="Genomic_DNA"/>
</dbReference>